<protein>
    <submittedName>
        <fullName evidence="1">Uncharacterized protein</fullName>
    </submittedName>
</protein>
<keyword evidence="2" id="KW-1185">Reference proteome</keyword>
<reference evidence="1 2" key="1">
    <citation type="submission" date="2024-01" db="EMBL/GenBank/DDBJ databases">
        <title>The complete chloroplast genome sequence of Lithospermum erythrorhizon: insights into the phylogenetic relationship among Boraginaceae species and the maternal lineages of purple gromwells.</title>
        <authorList>
            <person name="Okada T."/>
            <person name="Watanabe K."/>
        </authorList>
    </citation>
    <scope>NUCLEOTIDE SEQUENCE [LARGE SCALE GENOMIC DNA]</scope>
</reference>
<proteinExistence type="predicted"/>
<sequence length="69" mass="6599">MTDATVVVTSGQGSLPSDAGIMSGGMGTIHGSIIVTTPSSFGTILSGSLPNLGVTLNTPSGSSGPVLPL</sequence>
<accession>A0AAV3Q003</accession>
<organism evidence="1 2">
    <name type="scientific">Lithospermum erythrorhizon</name>
    <name type="common">Purple gromwell</name>
    <name type="synonym">Lithospermum officinale var. erythrorhizon</name>
    <dbReference type="NCBI Taxonomy" id="34254"/>
    <lineage>
        <taxon>Eukaryota</taxon>
        <taxon>Viridiplantae</taxon>
        <taxon>Streptophyta</taxon>
        <taxon>Embryophyta</taxon>
        <taxon>Tracheophyta</taxon>
        <taxon>Spermatophyta</taxon>
        <taxon>Magnoliopsida</taxon>
        <taxon>eudicotyledons</taxon>
        <taxon>Gunneridae</taxon>
        <taxon>Pentapetalae</taxon>
        <taxon>asterids</taxon>
        <taxon>lamiids</taxon>
        <taxon>Boraginales</taxon>
        <taxon>Boraginaceae</taxon>
        <taxon>Boraginoideae</taxon>
        <taxon>Lithospermeae</taxon>
        <taxon>Lithospermum</taxon>
    </lineage>
</organism>
<comment type="caution">
    <text evidence="1">The sequence shown here is derived from an EMBL/GenBank/DDBJ whole genome shotgun (WGS) entry which is preliminary data.</text>
</comment>
<evidence type="ECO:0000313" key="2">
    <source>
        <dbReference type="Proteomes" id="UP001454036"/>
    </source>
</evidence>
<name>A0AAV3Q003_LITER</name>
<evidence type="ECO:0000313" key="1">
    <source>
        <dbReference type="EMBL" id="GAA0156601.1"/>
    </source>
</evidence>
<dbReference type="EMBL" id="BAABME010002908">
    <property type="protein sequence ID" value="GAA0156601.1"/>
    <property type="molecule type" value="Genomic_DNA"/>
</dbReference>
<dbReference type="AlphaFoldDB" id="A0AAV3Q003"/>
<gene>
    <name evidence="1" type="ORF">LIER_14058</name>
</gene>
<dbReference type="Proteomes" id="UP001454036">
    <property type="component" value="Unassembled WGS sequence"/>
</dbReference>